<sequence length="61" mass="6762">MASRSRRRPPAHGKGTPPRQEVARTASETTGLRPRLQILAGFLLPLVVLGLWLNSRGFWSP</sequence>
<evidence type="ECO:0000313" key="4">
    <source>
        <dbReference type="Proteomes" id="UP001304461"/>
    </source>
</evidence>
<dbReference type="EMBL" id="JAYGHX010000001">
    <property type="protein sequence ID" value="MEA5390057.1"/>
    <property type="molecule type" value="Genomic_DNA"/>
</dbReference>
<feature type="compositionally biased region" description="Basic residues" evidence="1">
    <location>
        <begin position="1"/>
        <end position="11"/>
    </location>
</feature>
<feature type="transmembrane region" description="Helical" evidence="2">
    <location>
        <begin position="36"/>
        <end position="53"/>
    </location>
</feature>
<organism evidence="3 4">
    <name type="scientific">Cyanobium gracile UHCC 0139</name>
    <dbReference type="NCBI Taxonomy" id="3110308"/>
    <lineage>
        <taxon>Bacteria</taxon>
        <taxon>Bacillati</taxon>
        <taxon>Cyanobacteriota</taxon>
        <taxon>Cyanophyceae</taxon>
        <taxon>Synechococcales</taxon>
        <taxon>Prochlorococcaceae</taxon>
        <taxon>Cyanobium</taxon>
    </lineage>
</organism>
<accession>A0ABU5RQM7</accession>
<keyword evidence="2" id="KW-1133">Transmembrane helix</keyword>
<protein>
    <recommendedName>
        <fullName evidence="5">ABC transporter permease</fullName>
    </recommendedName>
</protein>
<name>A0ABU5RQM7_9CYAN</name>
<keyword evidence="2" id="KW-0472">Membrane</keyword>
<evidence type="ECO:0000256" key="2">
    <source>
        <dbReference type="SAM" id="Phobius"/>
    </source>
</evidence>
<feature type="region of interest" description="Disordered" evidence="1">
    <location>
        <begin position="1"/>
        <end position="30"/>
    </location>
</feature>
<dbReference type="RefSeq" id="WP_323304176.1">
    <property type="nucleotide sequence ID" value="NZ_JAYGHX010000001.1"/>
</dbReference>
<proteinExistence type="predicted"/>
<evidence type="ECO:0000313" key="3">
    <source>
        <dbReference type="EMBL" id="MEA5390057.1"/>
    </source>
</evidence>
<gene>
    <name evidence="3" type="ORF">VB738_02165</name>
</gene>
<keyword evidence="2" id="KW-0812">Transmembrane</keyword>
<evidence type="ECO:0000256" key="1">
    <source>
        <dbReference type="SAM" id="MobiDB-lite"/>
    </source>
</evidence>
<reference evidence="3 4" key="1">
    <citation type="submission" date="2023-12" db="EMBL/GenBank/DDBJ databases">
        <title>Baltic Sea Cyanobacteria.</title>
        <authorList>
            <person name="Delbaje E."/>
            <person name="Fewer D.P."/>
            <person name="Shishido T.K."/>
        </authorList>
    </citation>
    <scope>NUCLEOTIDE SEQUENCE [LARGE SCALE GENOMIC DNA]</scope>
    <source>
        <strain evidence="3 4">UHCC 0139</strain>
    </source>
</reference>
<keyword evidence="4" id="KW-1185">Reference proteome</keyword>
<evidence type="ECO:0008006" key="5">
    <source>
        <dbReference type="Google" id="ProtNLM"/>
    </source>
</evidence>
<dbReference type="Proteomes" id="UP001304461">
    <property type="component" value="Unassembled WGS sequence"/>
</dbReference>
<comment type="caution">
    <text evidence="3">The sequence shown here is derived from an EMBL/GenBank/DDBJ whole genome shotgun (WGS) entry which is preliminary data.</text>
</comment>